<protein>
    <recommendedName>
        <fullName evidence="3">DUF1488 domain-containing protein</fullName>
    </recommendedName>
</protein>
<evidence type="ECO:0008006" key="3">
    <source>
        <dbReference type="Google" id="ProtNLM"/>
    </source>
</evidence>
<proteinExistence type="predicted"/>
<reference evidence="1 2" key="1">
    <citation type="submission" date="2015-07" db="EMBL/GenBank/DDBJ databases">
        <authorList>
            <person name="Voget S."/>
            <person name="Dogs M."/>
            <person name="Brinkhoff T.H."/>
            <person name="Daniel R."/>
        </authorList>
    </citation>
    <scope>NUCLEOTIDE SEQUENCE [LARGE SCALE GENOMIC DNA]</scope>
    <source>
        <strain evidence="1 2">B14</strain>
    </source>
</reference>
<name>A0ABZ2BVB3_9RHOB</name>
<organism evidence="1 2">
    <name type="scientific">Roseobacter fucihabitans</name>
    <dbReference type="NCBI Taxonomy" id="1537242"/>
    <lineage>
        <taxon>Bacteria</taxon>
        <taxon>Pseudomonadati</taxon>
        <taxon>Pseudomonadota</taxon>
        <taxon>Alphaproteobacteria</taxon>
        <taxon>Rhodobacterales</taxon>
        <taxon>Roseobacteraceae</taxon>
        <taxon>Roseobacter</taxon>
    </lineage>
</organism>
<evidence type="ECO:0000313" key="1">
    <source>
        <dbReference type="EMBL" id="WVX49994.1"/>
    </source>
</evidence>
<sequence length="92" mass="10008">MVANDDFERDTLNVNGDFLISYGEDEIAAEEKLCLTLDGATGHFIAAPTNATRRFQNVQAACVSIAERWENIEPPESAVLSNGGLSIYAPFD</sequence>
<accession>A0ABZ2BVB3</accession>
<dbReference type="EMBL" id="CP143423">
    <property type="protein sequence ID" value="WVX49994.1"/>
    <property type="molecule type" value="Genomic_DNA"/>
</dbReference>
<evidence type="ECO:0000313" key="2">
    <source>
        <dbReference type="Proteomes" id="UP001318682"/>
    </source>
</evidence>
<dbReference type="Proteomes" id="UP001318682">
    <property type="component" value="Chromosome"/>
</dbReference>
<gene>
    <name evidence="1" type="ORF">ROLI_030900</name>
</gene>
<keyword evidence="2" id="KW-1185">Reference proteome</keyword>
<reference evidence="2" key="2">
    <citation type="submission" date="2024-01" db="EMBL/GenBank/DDBJ databases">
        <title>Roseobacter fucihabitans sp. nov., isolated from the brown alga Fucus spiralis.</title>
        <authorList>
            <person name="Hahnke S."/>
            <person name="Berger M."/>
            <person name="Schlingloff A."/>
            <person name="Athale I."/>
            <person name="Neumann-Schaal M."/>
            <person name="Adenaya A."/>
            <person name="Poehlein A."/>
            <person name="Daniel R."/>
            <person name="Pertersen J."/>
            <person name="Brinkhoff T."/>
        </authorList>
    </citation>
    <scope>NUCLEOTIDE SEQUENCE [LARGE SCALE GENOMIC DNA]</scope>
    <source>
        <strain evidence="2">B14</strain>
    </source>
</reference>